<dbReference type="SUPFAM" id="SSF51197">
    <property type="entry name" value="Clavaminate synthase-like"/>
    <property type="match status" value="1"/>
</dbReference>
<evidence type="ECO:0000256" key="1">
    <source>
        <dbReference type="ARBA" id="ARBA00004123"/>
    </source>
</evidence>
<dbReference type="Proteomes" id="UP000829354">
    <property type="component" value="Chromosome X"/>
</dbReference>
<feature type="domain" description="JmjC" evidence="5">
    <location>
        <begin position="745"/>
        <end position="908"/>
    </location>
</feature>
<dbReference type="Pfam" id="PF02373">
    <property type="entry name" value="JmjC"/>
    <property type="match status" value="1"/>
</dbReference>
<evidence type="ECO:0000256" key="4">
    <source>
        <dbReference type="SAM" id="MobiDB-lite"/>
    </source>
</evidence>
<dbReference type="Gene3D" id="1.20.58.1370">
    <property type="match status" value="1"/>
</dbReference>
<feature type="region of interest" description="Disordered" evidence="4">
    <location>
        <begin position="73"/>
        <end position="92"/>
    </location>
</feature>
<dbReference type="InterPro" id="IPR051630">
    <property type="entry name" value="Corepressor-Demethylase"/>
</dbReference>
<gene>
    <name evidence="6" type="ORF">L5515_018815</name>
</gene>
<dbReference type="Gene3D" id="2.60.120.650">
    <property type="entry name" value="Cupin"/>
    <property type="match status" value="1"/>
</dbReference>
<organism evidence="6 7">
    <name type="scientific">Caenorhabditis briggsae</name>
    <dbReference type="NCBI Taxonomy" id="6238"/>
    <lineage>
        <taxon>Eukaryota</taxon>
        <taxon>Metazoa</taxon>
        <taxon>Ecdysozoa</taxon>
        <taxon>Nematoda</taxon>
        <taxon>Chromadorea</taxon>
        <taxon>Rhabditida</taxon>
        <taxon>Rhabditina</taxon>
        <taxon>Rhabditomorpha</taxon>
        <taxon>Rhabditoidea</taxon>
        <taxon>Rhabditidae</taxon>
        <taxon>Peloderinae</taxon>
        <taxon>Caenorhabditis</taxon>
    </lineage>
</organism>
<dbReference type="EMBL" id="CP092625">
    <property type="protein sequence ID" value="UMM43242.1"/>
    <property type="molecule type" value="Genomic_DNA"/>
</dbReference>
<evidence type="ECO:0000313" key="7">
    <source>
        <dbReference type="Proteomes" id="UP000829354"/>
    </source>
</evidence>
<evidence type="ECO:0000256" key="2">
    <source>
        <dbReference type="ARBA" id="ARBA00023242"/>
    </source>
</evidence>
<dbReference type="PANTHER" id="PTHR14017">
    <property type="entry name" value="LYSINE-SPECIFIC DEMETHYLASE"/>
    <property type="match status" value="1"/>
</dbReference>
<dbReference type="FunFam" id="2.60.120.650:FF:000064">
    <property type="entry name" value="Lysine-specific demethylase jmjd-3.1"/>
    <property type="match status" value="1"/>
</dbReference>
<reference evidence="6 7" key="1">
    <citation type="submission" date="2022-04" db="EMBL/GenBank/DDBJ databases">
        <title>Chromosome-level reference genomes for two strains of Caenorhabditis briggsae: an improved platform for comparative genomics.</title>
        <authorList>
            <person name="Stevens L."/>
            <person name="Andersen E."/>
        </authorList>
    </citation>
    <scope>NUCLEOTIDE SEQUENCE [LARGE SCALE GENOMIC DNA]</scope>
    <source>
        <strain evidence="6">VX34</strain>
        <tissue evidence="6">Whole-organism</tissue>
    </source>
</reference>
<accession>A0AAE9JT22</accession>
<dbReference type="PROSITE" id="PS51184">
    <property type="entry name" value="JMJC"/>
    <property type="match status" value="1"/>
</dbReference>
<dbReference type="InterPro" id="IPR003347">
    <property type="entry name" value="JmjC_dom"/>
</dbReference>
<protein>
    <recommendedName>
        <fullName evidence="5">JmjC domain-containing protein</fullName>
    </recommendedName>
</protein>
<comment type="subcellular location">
    <subcellularLocation>
        <location evidence="1">Nucleus</location>
    </subcellularLocation>
</comment>
<dbReference type="AlphaFoldDB" id="A0AAE9JT22"/>
<feature type="compositionally biased region" description="Basic residues" evidence="4">
    <location>
        <begin position="329"/>
        <end position="339"/>
    </location>
</feature>
<dbReference type="Gene3D" id="2.10.110.20">
    <property type="match status" value="1"/>
</dbReference>
<dbReference type="FunFam" id="2.10.110.20:FF:000006">
    <property type="match status" value="1"/>
</dbReference>
<keyword evidence="7" id="KW-1185">Reference proteome</keyword>
<name>A0AAE9JT22_CAEBR</name>
<feature type="compositionally biased region" description="Acidic residues" evidence="4">
    <location>
        <begin position="301"/>
        <end position="324"/>
    </location>
</feature>
<feature type="compositionally biased region" description="Polar residues" evidence="4">
    <location>
        <begin position="82"/>
        <end position="92"/>
    </location>
</feature>
<evidence type="ECO:0000256" key="3">
    <source>
        <dbReference type="ARBA" id="ARBA00034483"/>
    </source>
</evidence>
<proteinExistence type="inferred from homology"/>
<dbReference type="SMART" id="SM00558">
    <property type="entry name" value="JmjC"/>
    <property type="match status" value="1"/>
</dbReference>
<feature type="region of interest" description="Disordered" evidence="4">
    <location>
        <begin position="157"/>
        <end position="284"/>
    </location>
</feature>
<feature type="compositionally biased region" description="Basic and acidic residues" evidence="4">
    <location>
        <begin position="271"/>
        <end position="284"/>
    </location>
</feature>
<feature type="compositionally biased region" description="Polar residues" evidence="4">
    <location>
        <begin position="238"/>
        <end position="249"/>
    </location>
</feature>
<dbReference type="PANTHER" id="PTHR14017:SF29">
    <property type="entry name" value="LYSINE-SPECIFIC DEMETHYLASE JMJD-3.1"/>
    <property type="match status" value="1"/>
</dbReference>
<keyword evidence="2" id="KW-0539">Nucleus</keyword>
<feature type="region of interest" description="Disordered" evidence="4">
    <location>
        <begin position="106"/>
        <end position="135"/>
    </location>
</feature>
<evidence type="ECO:0000313" key="6">
    <source>
        <dbReference type="EMBL" id="UMM43242.1"/>
    </source>
</evidence>
<dbReference type="InterPro" id="IPR046941">
    <property type="entry name" value="KDM6_GATAL_sf"/>
</dbReference>
<evidence type="ECO:0000259" key="5">
    <source>
        <dbReference type="PROSITE" id="PS51184"/>
    </source>
</evidence>
<sequence length="1055" mass="121043">MEKTLNQSISDIQFIKKQLEAKTISDEAMLRKLMDTQNQKIEEHMNEIVIAIKKIGSNAETSEVTKTLQSTSQEFQEKSDARPTSSTRALNNSVATPEVVVLSSPGTDVKIIPTPESNVNGSQQKESREQEEGQTTSLANIAEAVFEDLQLAPHVDKTLEGNTEQSKTGVKRQRAPSNEMEQTSSKFQKRHDADDRDSRVSIPSYEFDYPMDTQADRAQAEKQAENQKSIERDDRSRGATSNHTKSNSAIPEEANNILVNEEVADEPTEDSSDHRPHEHRHDQQAIDSDHFEDHHDELDALPEEDSDQQEEDVSETEPNLDPEEGSVSVKKRKTRKMKSKLTLPRAAKKTVKVFDMEKHDFEWGPVENDAATEYQKNDGKNKIDVFVGKIQENPDEVMKKLAAQSAAYTANGMVRFASGELQCTYDNEKQRRNVTTFLKSHTSAIDPCYLRTTVDLDTYRAFDVDNFRHCQEYLMWHTMQQVPQSPLPRSEKDRQAPTVEHFHQLPTTAINHQAYTLTSTQIAALVAESRGDNNQIYTPLEIKGLEPDRELVAAEQKRFRKDMAKLASKKNRVPAIHVEINTKADLHSQKLKKLLDSNPISVLSGVGEALGIDLEKLTSQRLAENVPNLICDVILQIAQPVDQNISLNGKKEWRTEGRRCSMKLSQFENWKTNEQEAGRKLLNILKKCDPKQAPAIAQDFMQNRIKAPYRFEGVEKQYSWTPFATNIDLNEEAENSQNLDKNEDYFKEQLDILSQLPWFMQDSDKGNLLAHIGQNVFGVNTVQMYSKFIGSFTAAHMENSLMASINWNVGPGTSIWYAIPYEYWTKLETLVGSMRQKYHEQNYWPSEEDIQDANIPLIKFEQKKDELVYVNTGTFHWVKSEGYCTNVSWNVGPANFNQLAASLISASHNTDCNHECHIPITTVIWNVAKEQMFKDDKLMYKCMRWHMQRSLAWCIGYVKWIKEKGFELLDWTGHAEQYFYRCHTCEQEVFNIVKMLRINNKMKEDEIFCLKCPIKSIDGHKRKQIFVIYKNIQTLSKIYDDFVQGIPEEENQQDQ</sequence>
<feature type="compositionally biased region" description="Basic and acidic residues" evidence="4">
    <location>
        <begin position="214"/>
        <end position="237"/>
    </location>
</feature>
<feature type="compositionally biased region" description="Basic and acidic residues" evidence="4">
    <location>
        <begin position="190"/>
        <end position="199"/>
    </location>
</feature>
<dbReference type="FunFam" id="1.20.58.1370:FF:000003">
    <property type="entry name" value="Lysine-specific demethylase jmjd-3.1"/>
    <property type="match status" value="1"/>
</dbReference>
<feature type="region of interest" description="Disordered" evidence="4">
    <location>
        <begin position="301"/>
        <end position="341"/>
    </location>
</feature>
<feature type="compositionally biased region" description="Polar residues" evidence="4">
    <location>
        <begin position="115"/>
        <end position="124"/>
    </location>
</feature>
<feature type="compositionally biased region" description="Polar residues" evidence="4">
    <location>
        <begin position="175"/>
        <end position="186"/>
    </location>
</feature>
<dbReference type="GO" id="GO:0005634">
    <property type="term" value="C:nucleus"/>
    <property type="evidence" value="ECO:0007669"/>
    <property type="project" value="UniProtKB-SubCell"/>
</dbReference>
<comment type="similarity">
    <text evidence="3">Belongs to the UTX family.</text>
</comment>